<comment type="caution">
    <text evidence="1">The sequence shown here is derived from an EMBL/GenBank/DDBJ whole genome shotgun (WGS) entry which is preliminary data.</text>
</comment>
<gene>
    <name evidence="1" type="ORF">E5357_17615</name>
</gene>
<reference evidence="1" key="1">
    <citation type="submission" date="2019-04" db="EMBL/GenBank/DDBJ databases">
        <title>Microbes associate with the intestines of laboratory mice.</title>
        <authorList>
            <person name="Navarre W."/>
            <person name="Wong E."/>
            <person name="Huang K."/>
            <person name="Tropini C."/>
            <person name="Ng K."/>
            <person name="Yu B."/>
        </authorList>
    </citation>
    <scope>NUCLEOTIDE SEQUENCE</scope>
    <source>
        <strain evidence="1">NM72_1-8</strain>
    </source>
</reference>
<accession>A0AC61QVW9</accession>
<protein>
    <submittedName>
        <fullName evidence="1">Transposase</fullName>
    </submittedName>
</protein>
<sequence>MSSIPYNAENGNEISNSVTNFMTQFQIGKLLFKCNAGKAKGIPVIEVFRYLFCLIFSDRSMYMQRKTGIFDGSFCKNTVYRFLNNAKINWFRFTTLLSSRIINDFMKPLTDESRKDVFIIDDSLFDRSRSNKTELLAKVFDHCSMKYKKGYRMLTLGWSDGNSFVPINHRLLSAADDKNLLCKAANFDGRSLAGKRRKESRRKATEVLIDLIKAAQSSGVSAKYVLFDSWFSSPKTISALKTDCKLDTIAMVKKSSKIKYGYQDGRYNIKEIYKQCKKRRGRSKYLLSVDVTVGDEAIPAKIVCVRNKSKKKDWLAIISTDTAISAEEIIRIYGKRWDIEVFFKTCKSYLHLVKECRSLSYDALTAHVSIVFARYMMLAVTQRCNTDDKTICELFFRLMDELDDITFNQSMRIIMDALMDAVMEYFHITEQQLEEFTASFVQRLPKYMQKALECSSAAA</sequence>
<evidence type="ECO:0000313" key="1">
    <source>
        <dbReference type="EMBL" id="TGX95517.1"/>
    </source>
</evidence>
<organism evidence="1 2">
    <name type="scientific">Hominisplanchenecus murintestinalis</name>
    <dbReference type="NCBI Taxonomy" id="2941517"/>
    <lineage>
        <taxon>Bacteria</taxon>
        <taxon>Bacillati</taxon>
        <taxon>Bacillota</taxon>
        <taxon>Clostridia</taxon>
        <taxon>Lachnospirales</taxon>
        <taxon>Lachnospiraceae</taxon>
        <taxon>Hominisplanchenecus</taxon>
    </lineage>
</organism>
<evidence type="ECO:0000313" key="2">
    <source>
        <dbReference type="Proteomes" id="UP000307720"/>
    </source>
</evidence>
<dbReference type="Proteomes" id="UP000307720">
    <property type="component" value="Unassembled WGS sequence"/>
</dbReference>
<dbReference type="EMBL" id="SRZB01000110">
    <property type="protein sequence ID" value="TGX95517.1"/>
    <property type="molecule type" value="Genomic_DNA"/>
</dbReference>
<proteinExistence type="predicted"/>
<keyword evidence="2" id="KW-1185">Reference proteome</keyword>
<name>A0AC61QVW9_9FIRM</name>